<accession>A0A9D4FX77</accession>
<sequence length="54" mass="6128">METIRHGNNIQEDTINVKELVEIKVCDLALRPHSHRNTECCNGCKSSSSFSRPE</sequence>
<evidence type="ECO:0000313" key="2">
    <source>
        <dbReference type="Proteomes" id="UP000828390"/>
    </source>
</evidence>
<dbReference type="Proteomes" id="UP000828390">
    <property type="component" value="Unassembled WGS sequence"/>
</dbReference>
<comment type="caution">
    <text evidence="1">The sequence shown here is derived from an EMBL/GenBank/DDBJ whole genome shotgun (WGS) entry which is preliminary data.</text>
</comment>
<protein>
    <submittedName>
        <fullName evidence="1">Uncharacterized protein</fullName>
    </submittedName>
</protein>
<name>A0A9D4FX77_DREPO</name>
<reference evidence="1" key="1">
    <citation type="journal article" date="2019" name="bioRxiv">
        <title>The Genome of the Zebra Mussel, Dreissena polymorpha: A Resource for Invasive Species Research.</title>
        <authorList>
            <person name="McCartney M.A."/>
            <person name="Auch B."/>
            <person name="Kono T."/>
            <person name="Mallez S."/>
            <person name="Zhang Y."/>
            <person name="Obille A."/>
            <person name="Becker A."/>
            <person name="Abrahante J.E."/>
            <person name="Garbe J."/>
            <person name="Badalamenti J.P."/>
            <person name="Herman A."/>
            <person name="Mangelson H."/>
            <person name="Liachko I."/>
            <person name="Sullivan S."/>
            <person name="Sone E.D."/>
            <person name="Koren S."/>
            <person name="Silverstein K.A.T."/>
            <person name="Beckman K.B."/>
            <person name="Gohl D.M."/>
        </authorList>
    </citation>
    <scope>NUCLEOTIDE SEQUENCE</scope>
    <source>
        <strain evidence="1">Duluth1</strain>
        <tissue evidence="1">Whole animal</tissue>
    </source>
</reference>
<reference evidence="1" key="2">
    <citation type="submission" date="2020-11" db="EMBL/GenBank/DDBJ databases">
        <authorList>
            <person name="McCartney M.A."/>
            <person name="Auch B."/>
            <person name="Kono T."/>
            <person name="Mallez S."/>
            <person name="Becker A."/>
            <person name="Gohl D.M."/>
            <person name="Silverstein K.A.T."/>
            <person name="Koren S."/>
            <person name="Bechman K.B."/>
            <person name="Herman A."/>
            <person name="Abrahante J.E."/>
            <person name="Garbe J."/>
        </authorList>
    </citation>
    <scope>NUCLEOTIDE SEQUENCE</scope>
    <source>
        <strain evidence="1">Duluth1</strain>
        <tissue evidence="1">Whole animal</tissue>
    </source>
</reference>
<dbReference type="EMBL" id="JAIWYP010000006">
    <property type="protein sequence ID" value="KAH3804793.1"/>
    <property type="molecule type" value="Genomic_DNA"/>
</dbReference>
<dbReference type="AlphaFoldDB" id="A0A9D4FX77"/>
<keyword evidence="2" id="KW-1185">Reference proteome</keyword>
<proteinExistence type="predicted"/>
<evidence type="ECO:0000313" key="1">
    <source>
        <dbReference type="EMBL" id="KAH3804793.1"/>
    </source>
</evidence>
<gene>
    <name evidence="1" type="ORF">DPMN_133082</name>
</gene>
<organism evidence="1 2">
    <name type="scientific">Dreissena polymorpha</name>
    <name type="common">Zebra mussel</name>
    <name type="synonym">Mytilus polymorpha</name>
    <dbReference type="NCBI Taxonomy" id="45954"/>
    <lineage>
        <taxon>Eukaryota</taxon>
        <taxon>Metazoa</taxon>
        <taxon>Spiralia</taxon>
        <taxon>Lophotrochozoa</taxon>
        <taxon>Mollusca</taxon>
        <taxon>Bivalvia</taxon>
        <taxon>Autobranchia</taxon>
        <taxon>Heteroconchia</taxon>
        <taxon>Euheterodonta</taxon>
        <taxon>Imparidentia</taxon>
        <taxon>Neoheterodontei</taxon>
        <taxon>Myida</taxon>
        <taxon>Dreissenoidea</taxon>
        <taxon>Dreissenidae</taxon>
        <taxon>Dreissena</taxon>
    </lineage>
</organism>